<dbReference type="InterPro" id="IPR052099">
    <property type="entry name" value="Regulatory_TF_Diverse"/>
</dbReference>
<feature type="compositionally biased region" description="Low complexity" evidence="1">
    <location>
        <begin position="125"/>
        <end position="137"/>
    </location>
</feature>
<evidence type="ECO:0000256" key="1">
    <source>
        <dbReference type="SAM" id="MobiDB-lite"/>
    </source>
</evidence>
<feature type="region of interest" description="Disordered" evidence="1">
    <location>
        <begin position="108"/>
        <end position="151"/>
    </location>
</feature>
<dbReference type="PANTHER" id="PTHR47336">
    <property type="entry name" value="TRANSCRIPTION FACTOR HMS1-RELATED"/>
    <property type="match status" value="1"/>
</dbReference>
<gene>
    <name evidence="3" type="ORF">BCV72DRAFT_49450</name>
</gene>
<accession>A0A1X0QRQ3</accession>
<dbReference type="Gene3D" id="4.10.280.10">
    <property type="entry name" value="Helix-loop-helix DNA-binding domain"/>
    <property type="match status" value="1"/>
</dbReference>
<dbReference type="AlphaFoldDB" id="A0A1X0QRQ3"/>
<dbReference type="Pfam" id="PF00010">
    <property type="entry name" value="HLH"/>
    <property type="match status" value="1"/>
</dbReference>
<dbReference type="SUPFAM" id="SSF47459">
    <property type="entry name" value="HLH, helix-loop-helix DNA-binding domain"/>
    <property type="match status" value="1"/>
</dbReference>
<name>A0A1X0QRQ3_RHIZD</name>
<protein>
    <recommendedName>
        <fullName evidence="2">BHLH domain-containing protein</fullName>
    </recommendedName>
</protein>
<evidence type="ECO:0000313" key="3">
    <source>
        <dbReference type="EMBL" id="ORE02455.1"/>
    </source>
</evidence>
<dbReference type="GO" id="GO:0046983">
    <property type="term" value="F:protein dimerization activity"/>
    <property type="evidence" value="ECO:0007669"/>
    <property type="project" value="InterPro"/>
</dbReference>
<dbReference type="SMART" id="SM00353">
    <property type="entry name" value="HLH"/>
    <property type="match status" value="1"/>
</dbReference>
<feature type="compositionally biased region" description="Polar residues" evidence="1">
    <location>
        <begin position="388"/>
        <end position="398"/>
    </location>
</feature>
<evidence type="ECO:0000259" key="2">
    <source>
        <dbReference type="PROSITE" id="PS50888"/>
    </source>
</evidence>
<reference evidence="3" key="1">
    <citation type="journal article" date="2016" name="Proc. Natl. Acad. Sci. U.S.A.">
        <title>Lipid metabolic changes in an early divergent fungus govern the establishment of a mutualistic symbiosis with endobacteria.</title>
        <authorList>
            <person name="Lastovetsky O.A."/>
            <person name="Gaspar M.L."/>
            <person name="Mondo S.J."/>
            <person name="LaButti K.M."/>
            <person name="Sandor L."/>
            <person name="Grigoriev I.V."/>
            <person name="Henry S.A."/>
            <person name="Pawlowska T.E."/>
        </authorList>
    </citation>
    <scope>NUCLEOTIDE SEQUENCE [LARGE SCALE GENOMIC DNA]</scope>
    <source>
        <strain evidence="3">ATCC 52814</strain>
    </source>
</reference>
<dbReference type="EMBL" id="KV922050">
    <property type="protein sequence ID" value="ORE02455.1"/>
    <property type="molecule type" value="Genomic_DNA"/>
</dbReference>
<feature type="compositionally biased region" description="Polar residues" evidence="1">
    <location>
        <begin position="138"/>
        <end position="151"/>
    </location>
</feature>
<dbReference type="VEuPathDB" id="FungiDB:BCV72DRAFT_49450"/>
<feature type="domain" description="BHLH" evidence="2">
    <location>
        <begin position="222"/>
        <end position="317"/>
    </location>
</feature>
<dbReference type="PANTHER" id="PTHR47336:SF2">
    <property type="entry name" value="TRANSCRIPTION FACTOR HMS1-RELATED"/>
    <property type="match status" value="1"/>
</dbReference>
<dbReference type="InterPro" id="IPR011598">
    <property type="entry name" value="bHLH_dom"/>
</dbReference>
<organism evidence="3">
    <name type="scientific">Rhizopus microsporus var. microsporus</name>
    <dbReference type="NCBI Taxonomy" id="86635"/>
    <lineage>
        <taxon>Eukaryota</taxon>
        <taxon>Fungi</taxon>
        <taxon>Fungi incertae sedis</taxon>
        <taxon>Mucoromycota</taxon>
        <taxon>Mucoromycotina</taxon>
        <taxon>Mucoromycetes</taxon>
        <taxon>Mucorales</taxon>
        <taxon>Mucorineae</taxon>
        <taxon>Rhizopodaceae</taxon>
        <taxon>Rhizopus</taxon>
    </lineage>
</organism>
<dbReference type="OrthoDB" id="2133190at2759"/>
<feature type="compositionally biased region" description="Basic residues" evidence="1">
    <location>
        <begin position="373"/>
        <end position="387"/>
    </location>
</feature>
<proteinExistence type="predicted"/>
<dbReference type="PROSITE" id="PS50888">
    <property type="entry name" value="BHLH"/>
    <property type="match status" value="1"/>
</dbReference>
<feature type="compositionally biased region" description="Acidic residues" evidence="1">
    <location>
        <begin position="277"/>
        <end position="287"/>
    </location>
</feature>
<feature type="compositionally biased region" description="Polar residues" evidence="1">
    <location>
        <begin position="204"/>
        <end position="220"/>
    </location>
</feature>
<sequence>MDKFNRPPPDIDNIDNEQPYVSLTQFDRELQQQAQLVMEQDIDVWQDFENYLPLAYQQTNSRNISQPTNSQLLDFMTNNDLPFNSVLSTQNNSSLKLYPQQNNMWPPNDISFISPHSDPIPSPFSSPSSIPEPLSSPGQQTTPFEPSSTATTVNTALNNSASSTPDQSPKAETFSLSFISLPDQQQQQQLNNLACKPTIKIAQSPDQATTQTSNPSSAAPQQKKRAHNVIERRYRNNINERITELKNAVPALLHAKVKDGNNSAKTGAKRGRKSSHDDDDDDDDNDDDEEYLDGVAIATKLNKATILRKATEYILHLRRSGDVLRQENDILQSLIGQLPGGQEILSRYLFQKMQRDQEMQQQISYERQLQKQMKQRRKYPVGRKRSRLSTSDDTTASQVKHEPVPLVPATPSVTNRVFMAAFMAISFFSSSPLFTGPTTKEQFESHHHISRTVDEYPSNNGNRESSLLGLFFSTQDTWSTFRTTVFVICLFQLLFPLFKSWILGSLRIKSVNKRSRVKSSSSGNIASHVTSLTPGDQKCMQIYNILAKSLENDPNNRKRIVFPQKQGSTVSLCLSLCKEITRFISRHWLGYEILYDDQDLAPQEQWIQTCKWIKLNEVECLGGNPQVTRISMLFSCFHVLNLIEMMEDDENEYVEQSRSRVYATAALQMALIIPHHGISQSLSKYFWRMAMYESGLEDDPLMSALTFDCHEDDGEDRIEVMLKSRAWNETLEVMSHQIQHFEQDRAYGLSLSMNAPVLVPVGILSTLHLLDNLQTQFGRLIISVTAAPLLSDELRDDEEEDSDFNETAFAQILDMTTPQEDRERVDDYHRLAHWLAAVGAIVEALWKSDTKTANKLINTILEKIPLSLVSREMMGSDVDMVGHKERLNQLDGLTKKSIIHTLVGAALLKKGKPEDLLRGVEELWNAERIKMTMKKLLARIDNNHEHRNQILKDSEDIIDLESSVLGLAEFVTAVTGLEAWIIAWRLIPTLVEDGDAWEAKLTEQVRNSSLQLRRMIRRHSLDGLRTNHEIIERLTRLGAYASSQLDDIDSACEVSSEEEEEQEEKDKCSKVELNTLRMRRSDKALNILRGLS</sequence>
<feature type="region of interest" description="Disordered" evidence="1">
    <location>
        <begin position="363"/>
        <end position="401"/>
    </location>
</feature>
<dbReference type="Proteomes" id="UP000242414">
    <property type="component" value="Unassembled WGS sequence"/>
</dbReference>
<feature type="region of interest" description="Disordered" evidence="1">
    <location>
        <begin position="204"/>
        <end position="229"/>
    </location>
</feature>
<feature type="region of interest" description="Disordered" evidence="1">
    <location>
        <begin position="256"/>
        <end position="287"/>
    </location>
</feature>
<dbReference type="InterPro" id="IPR036638">
    <property type="entry name" value="HLH_DNA-bd_sf"/>
</dbReference>